<accession>A0ABN1Y9S2</accession>
<protein>
    <recommendedName>
        <fullName evidence="4">DUF3710 domain-containing protein</fullName>
    </recommendedName>
</protein>
<organism evidence="2 3">
    <name type="scientific">Pseudonocardia kongjuensis</name>
    <dbReference type="NCBI Taxonomy" id="102227"/>
    <lineage>
        <taxon>Bacteria</taxon>
        <taxon>Bacillati</taxon>
        <taxon>Actinomycetota</taxon>
        <taxon>Actinomycetes</taxon>
        <taxon>Pseudonocardiales</taxon>
        <taxon>Pseudonocardiaceae</taxon>
        <taxon>Pseudonocardia</taxon>
    </lineage>
</organism>
<dbReference type="Proteomes" id="UP001501414">
    <property type="component" value="Unassembled WGS sequence"/>
</dbReference>
<evidence type="ECO:0008006" key="4">
    <source>
        <dbReference type="Google" id="ProtNLM"/>
    </source>
</evidence>
<dbReference type="RefSeq" id="WP_344029317.1">
    <property type="nucleotide sequence ID" value="NZ_BAAAJK010000053.1"/>
</dbReference>
<feature type="region of interest" description="Disordered" evidence="1">
    <location>
        <begin position="1"/>
        <end position="21"/>
    </location>
</feature>
<sequence>MRIADLRPGDRLEGSPTGESATLISWSVPHPVYPALALVVWRMGDGRLSLDALDPEQHDVTGSVVVEQSEDQRLESLRRAIGFPDDDGVPTGPVLADEAPRLPATGGLPPESSRYFIAVSPGTGFRLAVKVTGRHPVEPPKGPFPVSSLRDVAAFEEFPPMLIPRTDEALMWEADQAIYQEWNDGEDDDGWGDDED</sequence>
<evidence type="ECO:0000256" key="1">
    <source>
        <dbReference type="SAM" id="MobiDB-lite"/>
    </source>
</evidence>
<dbReference type="EMBL" id="BAAAJK010000053">
    <property type="protein sequence ID" value="GAA1401861.1"/>
    <property type="molecule type" value="Genomic_DNA"/>
</dbReference>
<name>A0ABN1Y9S2_9PSEU</name>
<gene>
    <name evidence="2" type="ORF">GCM10009613_60900</name>
</gene>
<feature type="compositionally biased region" description="Basic and acidic residues" evidence="1">
    <location>
        <begin position="1"/>
        <end position="13"/>
    </location>
</feature>
<comment type="caution">
    <text evidence="2">The sequence shown here is derived from an EMBL/GenBank/DDBJ whole genome shotgun (WGS) entry which is preliminary data.</text>
</comment>
<reference evidence="2 3" key="1">
    <citation type="journal article" date="2019" name="Int. J. Syst. Evol. Microbiol.">
        <title>The Global Catalogue of Microorganisms (GCM) 10K type strain sequencing project: providing services to taxonomists for standard genome sequencing and annotation.</title>
        <authorList>
            <consortium name="The Broad Institute Genomics Platform"/>
            <consortium name="The Broad Institute Genome Sequencing Center for Infectious Disease"/>
            <person name="Wu L."/>
            <person name="Ma J."/>
        </authorList>
    </citation>
    <scope>NUCLEOTIDE SEQUENCE [LARGE SCALE GENOMIC DNA]</scope>
    <source>
        <strain evidence="2 3">JCM 11896</strain>
    </source>
</reference>
<keyword evidence="3" id="KW-1185">Reference proteome</keyword>
<proteinExistence type="predicted"/>
<evidence type="ECO:0000313" key="2">
    <source>
        <dbReference type="EMBL" id="GAA1401861.1"/>
    </source>
</evidence>
<evidence type="ECO:0000313" key="3">
    <source>
        <dbReference type="Proteomes" id="UP001501414"/>
    </source>
</evidence>
<feature type="region of interest" description="Disordered" evidence="1">
    <location>
        <begin position="82"/>
        <end position="107"/>
    </location>
</feature>